<evidence type="ECO:0000313" key="2">
    <source>
        <dbReference type="Proteomes" id="UP000028725"/>
    </source>
</evidence>
<dbReference type="STRING" id="394096.DB31_5697"/>
<sequence>MLFACQGGACLRRCINDASCGGQGLICEAGLCARADCATLADCPSGQYCTSATAGRCLEYRACQSSAECPENTDCRAFASGSCPPGFDCALKICQELPRCLIDTDCAAPAFCQQGYCQPSTACPTGDPCPTGQLCVAQRCVPGGCRGHADCPSGQACTDGACHPAPAASEISTLALSPRAAVLVVGGSVKLSLVAFTFSGASFPFISGSYTVVDASGAPSNAATVTPSGDVTAVQAGTVRIRAGVTHPGVTPVEATLTILPALTEGRRVTVVDASTGLPLSGVEVLGCDAPPAAAPCPAPVTATTDASGTAAFPSSTGSTASFSAASPELRADGYPRYDRVSVTATLARDVLLPLGENPVHGAAGFNAGIQFSEVHSTGPLWLGFSLLSAGDVPDLDLTTLLGETFFITVPGLPPSVPVAGSTVAYAASGFGAPVELKGRSLGLGQPGRRAAVAFAGRTELTVAANLGSTDLLAYTGAMDYALQAFTSVPLRPRVADSTDVDGDGRCSDTARCPLGPEDIPDYFSLPGFSHRPRREQLRRTEVVLPRLPAGLDTAVTSAVEISAETGLTPLGLSSRAGGAPAPDGTRPLDPVLLRSGAPYAGVEIGTPGVWAFATRIAEARGDTTGRIVRGSPLPTRVVIPPFLPVPAGAYTVSQRTFTPSAAQWTALAQAGAELARITFTGARSRHVVLLPLVPGQAPLRLPDAPPGVGEDPVSQESATGEIMAMDLSAPTTPEDLLGVGGANLLGLTVHLDAYSRATSW</sequence>
<reference evidence="1 2" key="1">
    <citation type="submission" date="2014-04" db="EMBL/GenBank/DDBJ databases">
        <title>Genome assembly of Hyalangium minutum DSM 14724.</title>
        <authorList>
            <person name="Sharma G."/>
            <person name="Subramanian S."/>
        </authorList>
    </citation>
    <scope>NUCLEOTIDE SEQUENCE [LARGE SCALE GENOMIC DNA]</scope>
    <source>
        <strain evidence="1 2">DSM 14724</strain>
    </source>
</reference>
<protein>
    <recommendedName>
        <fullName evidence="3">BIG2 domain-containing protein</fullName>
    </recommendedName>
</protein>
<organism evidence="1 2">
    <name type="scientific">Hyalangium minutum</name>
    <dbReference type="NCBI Taxonomy" id="394096"/>
    <lineage>
        <taxon>Bacteria</taxon>
        <taxon>Pseudomonadati</taxon>
        <taxon>Myxococcota</taxon>
        <taxon>Myxococcia</taxon>
        <taxon>Myxococcales</taxon>
        <taxon>Cystobacterineae</taxon>
        <taxon>Archangiaceae</taxon>
        <taxon>Hyalangium</taxon>
    </lineage>
</organism>
<evidence type="ECO:0008006" key="3">
    <source>
        <dbReference type="Google" id="ProtNLM"/>
    </source>
</evidence>
<dbReference type="Proteomes" id="UP000028725">
    <property type="component" value="Unassembled WGS sequence"/>
</dbReference>
<dbReference type="EMBL" id="JMCB01000003">
    <property type="protein sequence ID" value="KFE70655.1"/>
    <property type="molecule type" value="Genomic_DNA"/>
</dbReference>
<evidence type="ECO:0000313" key="1">
    <source>
        <dbReference type="EMBL" id="KFE70655.1"/>
    </source>
</evidence>
<proteinExistence type="predicted"/>
<name>A0A085WSJ2_9BACT</name>
<comment type="caution">
    <text evidence="1">The sequence shown here is derived from an EMBL/GenBank/DDBJ whole genome shotgun (WGS) entry which is preliminary data.</text>
</comment>
<keyword evidence="2" id="KW-1185">Reference proteome</keyword>
<dbReference type="AlphaFoldDB" id="A0A085WSJ2"/>
<gene>
    <name evidence="1" type="ORF">DB31_5697</name>
</gene>
<accession>A0A085WSJ2</accession>